<evidence type="ECO:0000256" key="15">
    <source>
        <dbReference type="ARBA" id="ARBA00023012"/>
    </source>
</evidence>
<name>A0A0J8JI30_9ALTE</name>
<evidence type="ECO:0000256" key="16">
    <source>
        <dbReference type="ARBA" id="ARBA00023136"/>
    </source>
</evidence>
<dbReference type="InterPro" id="IPR004358">
    <property type="entry name" value="Sig_transdc_His_kin-like_C"/>
</dbReference>
<accession>A0A0J8JI30</accession>
<evidence type="ECO:0000313" key="21">
    <source>
        <dbReference type="Proteomes" id="UP000037600"/>
    </source>
</evidence>
<dbReference type="InterPro" id="IPR003594">
    <property type="entry name" value="HATPase_dom"/>
</dbReference>
<keyword evidence="10 18" id="KW-0812">Transmembrane</keyword>
<evidence type="ECO:0000256" key="9">
    <source>
        <dbReference type="ARBA" id="ARBA00022679"/>
    </source>
</evidence>
<gene>
    <name evidence="20" type="primary">phoR</name>
    <name evidence="20" type="ORF">XM47_16085</name>
</gene>
<comment type="catalytic activity">
    <reaction evidence="1">
        <text>ATP + protein L-histidine = ADP + protein N-phospho-L-histidine.</text>
        <dbReference type="EC" id="2.7.13.3"/>
    </reaction>
</comment>
<sequence>MPSLLIKVLSRCILMVSISFTLGYFTGSYALSFLFVLSLVFIWFNYNLIRLNDWLWSKKNLYPPKSSGLWSEVFDGIYRLQKKNRSRRKEQGQLLKRFRDGAEALPDAAVVVQTNGQIIWCNKLASHVFGLRWPEDSGLIITNLLRNPIFLEQFKLIKDNTEILDESLIIPSPIERDCTIEIRIVPYAFGQLLILGRDVTQISRLNQMRKDFIANVSHELRTPLTVLQGYLEMMDDPDMANALHNKKAIGMMSDQCERMFSLVNQLLVLSRIEANRDNIFDHLVDVPAMLLLLETEAEQINSDRGHKISFHVDHDLLIHGVEDELRSAFTNLVKNAIRYTPNGGDVVVRWELINAQAKFSVTDNGDGIEAQHLSRLTERFYRVDKARARSTGGSGLGLSIVKHVLAHHRSQLEIESVVDEGSCFYFEFPAELVVKRQKRSKSA</sequence>
<evidence type="ECO:0000256" key="4">
    <source>
        <dbReference type="ARBA" id="ARBA00019665"/>
    </source>
</evidence>
<keyword evidence="9 20" id="KW-0808">Transferase</keyword>
<dbReference type="Pfam" id="PF13188">
    <property type="entry name" value="PAS_8"/>
    <property type="match status" value="1"/>
</dbReference>
<dbReference type="GO" id="GO:0004721">
    <property type="term" value="F:phosphoprotein phosphatase activity"/>
    <property type="evidence" value="ECO:0007669"/>
    <property type="project" value="InterPro"/>
</dbReference>
<dbReference type="InterPro" id="IPR035965">
    <property type="entry name" value="PAS-like_dom_sf"/>
</dbReference>
<organism evidence="20 21">
    <name type="scientific">Catenovulum maritimum</name>
    <dbReference type="NCBI Taxonomy" id="1513271"/>
    <lineage>
        <taxon>Bacteria</taxon>
        <taxon>Pseudomonadati</taxon>
        <taxon>Pseudomonadota</taxon>
        <taxon>Gammaproteobacteria</taxon>
        <taxon>Alteromonadales</taxon>
        <taxon>Alteromonadaceae</taxon>
        <taxon>Catenovulum</taxon>
    </lineage>
</organism>
<evidence type="ECO:0000256" key="12">
    <source>
        <dbReference type="ARBA" id="ARBA00022777"/>
    </source>
</evidence>
<dbReference type="FunFam" id="1.10.287.130:FF:000001">
    <property type="entry name" value="Two-component sensor histidine kinase"/>
    <property type="match status" value="1"/>
</dbReference>
<dbReference type="GO" id="GO:0005886">
    <property type="term" value="C:plasma membrane"/>
    <property type="evidence" value="ECO:0007669"/>
    <property type="project" value="UniProtKB-SubCell"/>
</dbReference>
<dbReference type="RefSeq" id="WP_048694794.1">
    <property type="nucleotide sequence ID" value="NZ_KQ130503.1"/>
</dbReference>
<dbReference type="Pfam" id="PF02518">
    <property type="entry name" value="HATPase_c"/>
    <property type="match status" value="1"/>
</dbReference>
<evidence type="ECO:0000256" key="17">
    <source>
        <dbReference type="ARBA" id="ARBA00025207"/>
    </source>
</evidence>
<protein>
    <recommendedName>
        <fullName evidence="4">Phosphate regulon sensor protein PhoR</fullName>
        <ecNumber evidence="3">2.7.13.3</ecNumber>
    </recommendedName>
</protein>
<dbReference type="PATRIC" id="fig|1513271.3.peg.3315"/>
<dbReference type="PROSITE" id="PS50109">
    <property type="entry name" value="HIS_KIN"/>
    <property type="match status" value="1"/>
</dbReference>
<dbReference type="SMART" id="SM00387">
    <property type="entry name" value="HATPase_c"/>
    <property type="match status" value="1"/>
</dbReference>
<dbReference type="GO" id="GO:0006817">
    <property type="term" value="P:phosphate ion transport"/>
    <property type="evidence" value="ECO:0007669"/>
    <property type="project" value="UniProtKB-KW"/>
</dbReference>
<evidence type="ECO:0000313" key="20">
    <source>
        <dbReference type="EMBL" id="KMT64101.1"/>
    </source>
</evidence>
<dbReference type="InterPro" id="IPR021766">
    <property type="entry name" value="PhoR_N"/>
</dbReference>
<dbReference type="STRING" id="1513271.XM47_16085"/>
<feature type="transmembrane region" description="Helical" evidence="18">
    <location>
        <begin position="12"/>
        <end position="44"/>
    </location>
</feature>
<dbReference type="EMBL" id="LAZL01000031">
    <property type="protein sequence ID" value="KMT64101.1"/>
    <property type="molecule type" value="Genomic_DNA"/>
</dbReference>
<dbReference type="SUPFAM" id="SSF47384">
    <property type="entry name" value="Homodimeric domain of signal transducing histidine kinase"/>
    <property type="match status" value="1"/>
</dbReference>
<comment type="function">
    <text evidence="17">Member of the two-component regulatory system PhoR/PhoB involved in the phosphate regulon genes expression. PhoR may function as a membrane-associated protein kinase that phosphorylates PhoB in response to environmental signals.</text>
</comment>
<feature type="domain" description="Histidine kinase" evidence="19">
    <location>
        <begin position="215"/>
        <end position="432"/>
    </location>
</feature>
<dbReference type="Pfam" id="PF11808">
    <property type="entry name" value="PhoR"/>
    <property type="match status" value="1"/>
</dbReference>
<evidence type="ECO:0000256" key="11">
    <source>
        <dbReference type="ARBA" id="ARBA00022741"/>
    </source>
</evidence>
<dbReference type="EC" id="2.7.13.3" evidence="3"/>
<dbReference type="NCBIfam" id="NF008235">
    <property type="entry name" value="PRK11006.1"/>
    <property type="match status" value="1"/>
</dbReference>
<keyword evidence="13" id="KW-0067">ATP-binding</keyword>
<comment type="caution">
    <text evidence="20">The sequence shown here is derived from an EMBL/GenBank/DDBJ whole genome shotgun (WGS) entry which is preliminary data.</text>
</comment>
<dbReference type="PRINTS" id="PR00344">
    <property type="entry name" value="BCTRLSENSOR"/>
</dbReference>
<dbReference type="InterPro" id="IPR003661">
    <property type="entry name" value="HisK_dim/P_dom"/>
</dbReference>
<evidence type="ECO:0000256" key="5">
    <source>
        <dbReference type="ARBA" id="ARBA00022448"/>
    </source>
</evidence>
<evidence type="ECO:0000256" key="13">
    <source>
        <dbReference type="ARBA" id="ARBA00022840"/>
    </source>
</evidence>
<dbReference type="InterPro" id="IPR005467">
    <property type="entry name" value="His_kinase_dom"/>
</dbReference>
<keyword evidence="12" id="KW-0418">Kinase</keyword>
<dbReference type="GO" id="GO:0005524">
    <property type="term" value="F:ATP binding"/>
    <property type="evidence" value="ECO:0007669"/>
    <property type="project" value="UniProtKB-KW"/>
</dbReference>
<evidence type="ECO:0000256" key="8">
    <source>
        <dbReference type="ARBA" id="ARBA00022592"/>
    </source>
</evidence>
<dbReference type="PANTHER" id="PTHR45453:SF1">
    <property type="entry name" value="PHOSPHATE REGULON SENSOR PROTEIN PHOR"/>
    <property type="match status" value="1"/>
</dbReference>
<evidence type="ECO:0000256" key="6">
    <source>
        <dbReference type="ARBA" id="ARBA00022475"/>
    </source>
</evidence>
<dbReference type="InterPro" id="IPR014310">
    <property type="entry name" value="Sig_transdc_His_kinase_PhoR"/>
</dbReference>
<evidence type="ECO:0000256" key="14">
    <source>
        <dbReference type="ARBA" id="ARBA00022989"/>
    </source>
</evidence>
<dbReference type="InterPro" id="IPR050351">
    <property type="entry name" value="BphY/WalK/GraS-like"/>
</dbReference>
<dbReference type="GO" id="GO:0000155">
    <property type="term" value="F:phosphorelay sensor kinase activity"/>
    <property type="evidence" value="ECO:0007669"/>
    <property type="project" value="InterPro"/>
</dbReference>
<dbReference type="Gene3D" id="1.10.287.130">
    <property type="match status" value="1"/>
</dbReference>
<dbReference type="GO" id="GO:0016036">
    <property type="term" value="P:cellular response to phosphate starvation"/>
    <property type="evidence" value="ECO:0007669"/>
    <property type="project" value="TreeGrafter"/>
</dbReference>
<keyword evidence="14 18" id="KW-1133">Transmembrane helix</keyword>
<keyword evidence="7" id="KW-0597">Phosphoprotein</keyword>
<proteinExistence type="predicted"/>
<evidence type="ECO:0000256" key="18">
    <source>
        <dbReference type="SAM" id="Phobius"/>
    </source>
</evidence>
<keyword evidence="11" id="KW-0547">Nucleotide-binding</keyword>
<dbReference type="CDD" id="cd00082">
    <property type="entry name" value="HisKA"/>
    <property type="match status" value="1"/>
</dbReference>
<dbReference type="OrthoDB" id="9813151at2"/>
<dbReference type="AlphaFoldDB" id="A0A0J8JI30"/>
<evidence type="ECO:0000256" key="3">
    <source>
        <dbReference type="ARBA" id="ARBA00012438"/>
    </source>
</evidence>
<evidence type="ECO:0000256" key="1">
    <source>
        <dbReference type="ARBA" id="ARBA00000085"/>
    </source>
</evidence>
<comment type="subcellular location">
    <subcellularLocation>
        <location evidence="2">Cell membrane</location>
    </subcellularLocation>
</comment>
<keyword evidence="8" id="KW-0592">Phosphate transport</keyword>
<dbReference type="FunFam" id="3.30.565.10:FF:000032">
    <property type="entry name" value="Phosphate regulon sensor histidine kinase PhoR"/>
    <property type="match status" value="1"/>
</dbReference>
<dbReference type="SMART" id="SM00388">
    <property type="entry name" value="HisKA"/>
    <property type="match status" value="1"/>
</dbReference>
<dbReference type="Pfam" id="PF00512">
    <property type="entry name" value="HisKA"/>
    <property type="match status" value="1"/>
</dbReference>
<keyword evidence="21" id="KW-1185">Reference proteome</keyword>
<keyword evidence="6" id="KW-1003">Cell membrane</keyword>
<keyword evidence="5" id="KW-0813">Transport</keyword>
<evidence type="ECO:0000259" key="19">
    <source>
        <dbReference type="PROSITE" id="PS50109"/>
    </source>
</evidence>
<dbReference type="InterPro" id="IPR036890">
    <property type="entry name" value="HATPase_C_sf"/>
</dbReference>
<evidence type="ECO:0000256" key="7">
    <source>
        <dbReference type="ARBA" id="ARBA00022553"/>
    </source>
</evidence>
<dbReference type="PANTHER" id="PTHR45453">
    <property type="entry name" value="PHOSPHATE REGULON SENSOR PROTEIN PHOR"/>
    <property type="match status" value="1"/>
</dbReference>
<dbReference type="Gene3D" id="3.30.565.10">
    <property type="entry name" value="Histidine kinase-like ATPase, C-terminal domain"/>
    <property type="match status" value="1"/>
</dbReference>
<reference evidence="20 21" key="1">
    <citation type="submission" date="2015-04" db="EMBL/GenBank/DDBJ databases">
        <title>Draft Genome Sequence of the Novel Agar-Digesting Marine Bacterium Q1.</title>
        <authorList>
            <person name="Li Y."/>
            <person name="Li D."/>
            <person name="Chen G."/>
            <person name="Du Z."/>
        </authorList>
    </citation>
    <scope>NUCLEOTIDE SEQUENCE [LARGE SCALE GENOMIC DNA]</scope>
    <source>
        <strain evidence="20 21">Q1</strain>
    </source>
</reference>
<keyword evidence="16 18" id="KW-0472">Membrane</keyword>
<dbReference type="NCBIfam" id="TIGR02966">
    <property type="entry name" value="phoR_proteo"/>
    <property type="match status" value="1"/>
</dbReference>
<dbReference type="SUPFAM" id="SSF55874">
    <property type="entry name" value="ATPase domain of HSP90 chaperone/DNA topoisomerase II/histidine kinase"/>
    <property type="match status" value="1"/>
</dbReference>
<keyword evidence="15" id="KW-0902">Two-component regulatory system</keyword>
<evidence type="ECO:0000256" key="10">
    <source>
        <dbReference type="ARBA" id="ARBA00022692"/>
    </source>
</evidence>
<dbReference type="InterPro" id="IPR036097">
    <property type="entry name" value="HisK_dim/P_sf"/>
</dbReference>
<dbReference type="Proteomes" id="UP000037600">
    <property type="component" value="Unassembled WGS sequence"/>
</dbReference>
<evidence type="ECO:0000256" key="2">
    <source>
        <dbReference type="ARBA" id="ARBA00004236"/>
    </source>
</evidence>
<dbReference type="SUPFAM" id="SSF55785">
    <property type="entry name" value="PYP-like sensor domain (PAS domain)"/>
    <property type="match status" value="1"/>
</dbReference>
<dbReference type="InterPro" id="IPR000014">
    <property type="entry name" value="PAS"/>
</dbReference>